<dbReference type="AlphaFoldDB" id="A0A0D6JFC1"/>
<evidence type="ECO:0000256" key="4">
    <source>
        <dbReference type="ARBA" id="ARBA00022840"/>
    </source>
</evidence>
<dbReference type="InterPro" id="IPR017438">
    <property type="entry name" value="ATP-NAD_kinase_N"/>
</dbReference>
<dbReference type="SUPFAM" id="SSF111331">
    <property type="entry name" value="NAD kinase/diacylglycerol kinase-like"/>
    <property type="match status" value="1"/>
</dbReference>
<dbReference type="InterPro" id="IPR045540">
    <property type="entry name" value="YegS/DAGK_C"/>
</dbReference>
<keyword evidence="1" id="KW-0808">Transferase</keyword>
<dbReference type="Proteomes" id="UP000033187">
    <property type="component" value="Chromosome 1"/>
</dbReference>
<dbReference type="PANTHER" id="PTHR12358:SF106">
    <property type="entry name" value="LIPID KINASE YEGS"/>
    <property type="match status" value="1"/>
</dbReference>
<proteinExistence type="predicted"/>
<dbReference type="Gene3D" id="2.60.200.40">
    <property type="match status" value="1"/>
</dbReference>
<dbReference type="Pfam" id="PF00781">
    <property type="entry name" value="DAGK_cat"/>
    <property type="match status" value="1"/>
</dbReference>
<name>A0A0D6JFC1_9HYPH</name>
<evidence type="ECO:0000259" key="5">
    <source>
        <dbReference type="PROSITE" id="PS50146"/>
    </source>
</evidence>
<dbReference type="GO" id="GO:0005524">
    <property type="term" value="F:ATP binding"/>
    <property type="evidence" value="ECO:0007669"/>
    <property type="project" value="UniProtKB-KW"/>
</dbReference>
<keyword evidence="4" id="KW-0067">ATP-binding</keyword>
<dbReference type="Pfam" id="PF19279">
    <property type="entry name" value="YegS_C"/>
    <property type="match status" value="1"/>
</dbReference>
<dbReference type="PROSITE" id="PS50146">
    <property type="entry name" value="DAGK"/>
    <property type="match status" value="1"/>
</dbReference>
<protein>
    <submittedName>
        <fullName evidence="6">Putative Diacylglycerol kinase catalytic region</fullName>
    </submittedName>
</protein>
<gene>
    <name evidence="6" type="ORF">YBN1229_v1_1768</name>
</gene>
<dbReference type="GO" id="GO:0016301">
    <property type="term" value="F:kinase activity"/>
    <property type="evidence" value="ECO:0007669"/>
    <property type="project" value="UniProtKB-KW"/>
</dbReference>
<organism evidence="6 7">
    <name type="scientific">Candidatus Filomicrobium marinum</name>
    <dbReference type="NCBI Taxonomy" id="1608628"/>
    <lineage>
        <taxon>Bacteria</taxon>
        <taxon>Pseudomonadati</taxon>
        <taxon>Pseudomonadota</taxon>
        <taxon>Alphaproteobacteria</taxon>
        <taxon>Hyphomicrobiales</taxon>
        <taxon>Hyphomicrobiaceae</taxon>
        <taxon>Filomicrobium</taxon>
    </lineage>
</organism>
<feature type="domain" description="DAGKc" evidence="5">
    <location>
        <begin position="8"/>
        <end position="140"/>
    </location>
</feature>
<keyword evidence="3 6" id="KW-0418">Kinase</keyword>
<accession>A0A0D6JFC1</accession>
<dbReference type="Gene3D" id="3.40.50.10330">
    <property type="entry name" value="Probable inorganic polyphosphate/atp-NAD kinase, domain 1"/>
    <property type="match status" value="1"/>
</dbReference>
<dbReference type="EMBL" id="LN829119">
    <property type="protein sequence ID" value="CPR18568.1"/>
    <property type="molecule type" value="Genomic_DNA"/>
</dbReference>
<dbReference type="KEGG" id="fil:BN1229_v1_1765"/>
<keyword evidence="7" id="KW-1185">Reference proteome</keyword>
<dbReference type="PANTHER" id="PTHR12358">
    <property type="entry name" value="SPHINGOSINE KINASE"/>
    <property type="match status" value="1"/>
</dbReference>
<dbReference type="InterPro" id="IPR016064">
    <property type="entry name" value="NAD/diacylglycerol_kinase_sf"/>
</dbReference>
<dbReference type="RefSeq" id="WP_046477922.1">
    <property type="nucleotide sequence ID" value="NZ_LN829118.1"/>
</dbReference>
<evidence type="ECO:0000256" key="1">
    <source>
        <dbReference type="ARBA" id="ARBA00022679"/>
    </source>
</evidence>
<reference evidence="7" key="1">
    <citation type="submission" date="2015-02" db="EMBL/GenBank/DDBJ databases">
        <authorList>
            <person name="Chooi Y.-H."/>
        </authorList>
    </citation>
    <scope>NUCLEOTIDE SEQUENCE [LARGE SCALE GENOMIC DNA]</scope>
    <source>
        <strain evidence="7">strain Y</strain>
    </source>
</reference>
<dbReference type="InterPro" id="IPR050187">
    <property type="entry name" value="Lipid_Phosphate_FormReg"/>
</dbReference>
<evidence type="ECO:0000256" key="2">
    <source>
        <dbReference type="ARBA" id="ARBA00022741"/>
    </source>
</evidence>
<dbReference type="GO" id="GO:0005886">
    <property type="term" value="C:plasma membrane"/>
    <property type="evidence" value="ECO:0007669"/>
    <property type="project" value="TreeGrafter"/>
</dbReference>
<evidence type="ECO:0000313" key="7">
    <source>
        <dbReference type="Proteomes" id="UP000033187"/>
    </source>
</evidence>
<dbReference type="OrthoDB" id="142078at2"/>
<sequence>MTVQEPVPHRKRFLLLHNPVAGVRRRTLARRVAVELERRGAEIVMLRFWGATSTAPGAIARDVQLDGFDAVIAAGGDGTVRALATALGENTTIPIGIIATGTGNVLANEIAMPKKPTEIAEVLMTGPVVNVAGALANKDPFFLMAGAGFDGEIVAGLDLSLKRRIGKLAYAMPILKALAKRPKMFSLTVDGKAFEASWLVVANGRNYAGTYVIAPEASLSETGFQALLFAARTRRGRLLELLSVAAGLHMRLPSVKIIPCQHLTVAGSDIAVQADGDQIADSPLTVTSAGPRLRLIAPPAFANGLVVA</sequence>
<dbReference type="KEGG" id="fiy:BN1229_v1_1768"/>
<evidence type="ECO:0000256" key="3">
    <source>
        <dbReference type="ARBA" id="ARBA00022777"/>
    </source>
</evidence>
<evidence type="ECO:0000313" key="6">
    <source>
        <dbReference type="EMBL" id="CPR18568.1"/>
    </source>
</evidence>
<keyword evidence="2" id="KW-0547">Nucleotide-binding</keyword>
<dbReference type="InterPro" id="IPR001206">
    <property type="entry name" value="Diacylglycerol_kinase_cat_dom"/>
</dbReference>
<dbReference type="SMART" id="SM00046">
    <property type="entry name" value="DAGKc"/>
    <property type="match status" value="1"/>
</dbReference>